<dbReference type="Pfam" id="PF25967">
    <property type="entry name" value="RND-MFP_C"/>
    <property type="match status" value="1"/>
</dbReference>
<keyword evidence="13" id="KW-1185">Reference proteome</keyword>
<dbReference type="PANTHER" id="PTHR30469">
    <property type="entry name" value="MULTIDRUG RESISTANCE PROTEIN MDTA"/>
    <property type="match status" value="1"/>
</dbReference>
<dbReference type="SUPFAM" id="SSF111369">
    <property type="entry name" value="HlyD-like secretion proteins"/>
    <property type="match status" value="1"/>
</dbReference>
<gene>
    <name evidence="12" type="ORF">GA0061103_4394</name>
</gene>
<dbReference type="InterPro" id="IPR058626">
    <property type="entry name" value="MdtA-like_b-barrel"/>
</dbReference>
<dbReference type="Gene3D" id="2.40.50.100">
    <property type="match status" value="1"/>
</dbReference>
<dbReference type="STRING" id="410764.GA0061103_4394"/>
<feature type="domain" description="Multidrug resistance protein MdtA-like alpha-helical hairpin" evidence="8">
    <location>
        <begin position="121"/>
        <end position="189"/>
    </location>
</feature>
<keyword evidence="4" id="KW-1003">Cell membrane</keyword>
<dbReference type="InterPro" id="IPR058625">
    <property type="entry name" value="MdtA-like_BSH"/>
</dbReference>
<dbReference type="Pfam" id="PF25876">
    <property type="entry name" value="HH_MFP_RND"/>
    <property type="match status" value="1"/>
</dbReference>
<keyword evidence="6 7" id="KW-0472">Membrane</keyword>
<dbReference type="OrthoDB" id="9783047at2"/>
<reference evidence="13" key="1">
    <citation type="submission" date="2016-08" db="EMBL/GenBank/DDBJ databases">
        <authorList>
            <person name="Varghese N."/>
            <person name="Submissions Spin"/>
        </authorList>
    </citation>
    <scope>NUCLEOTIDE SEQUENCE [LARGE SCALE GENOMIC DNA]</scope>
    <source>
        <strain evidence="13">HAMBI 2975</strain>
    </source>
</reference>
<keyword evidence="7" id="KW-1133">Transmembrane helix</keyword>
<protein>
    <submittedName>
        <fullName evidence="12">Membrane fusion protein, multidrug efflux system</fullName>
    </submittedName>
</protein>
<evidence type="ECO:0000313" key="12">
    <source>
        <dbReference type="EMBL" id="SCB32056.1"/>
    </source>
</evidence>
<feature type="transmembrane region" description="Helical" evidence="7">
    <location>
        <begin position="15"/>
        <end position="35"/>
    </location>
</feature>
<dbReference type="InterPro" id="IPR058627">
    <property type="entry name" value="MdtA-like_C"/>
</dbReference>
<dbReference type="EMBL" id="FMAG01000004">
    <property type="protein sequence ID" value="SCB32056.1"/>
    <property type="molecule type" value="Genomic_DNA"/>
</dbReference>
<organism evidence="12 13">
    <name type="scientific">Rhizobium multihospitium</name>
    <dbReference type="NCBI Taxonomy" id="410764"/>
    <lineage>
        <taxon>Bacteria</taxon>
        <taxon>Pseudomonadati</taxon>
        <taxon>Pseudomonadota</taxon>
        <taxon>Alphaproteobacteria</taxon>
        <taxon>Hyphomicrobiales</taxon>
        <taxon>Rhizobiaceae</taxon>
        <taxon>Rhizobium/Agrobacterium group</taxon>
        <taxon>Rhizobium</taxon>
    </lineage>
</organism>
<dbReference type="Gene3D" id="2.40.30.170">
    <property type="match status" value="1"/>
</dbReference>
<dbReference type="NCBIfam" id="TIGR01730">
    <property type="entry name" value="RND_mfp"/>
    <property type="match status" value="1"/>
</dbReference>
<evidence type="ECO:0000256" key="2">
    <source>
        <dbReference type="ARBA" id="ARBA00009477"/>
    </source>
</evidence>
<feature type="domain" description="Multidrug resistance protein MdtA-like C-terminal permuted SH3" evidence="11">
    <location>
        <begin position="313"/>
        <end position="372"/>
    </location>
</feature>
<dbReference type="Gene3D" id="1.10.287.470">
    <property type="entry name" value="Helix hairpin bin"/>
    <property type="match status" value="1"/>
</dbReference>
<keyword evidence="5" id="KW-0997">Cell inner membrane</keyword>
<dbReference type="GO" id="GO:1990281">
    <property type="term" value="C:efflux pump complex"/>
    <property type="evidence" value="ECO:0007669"/>
    <property type="project" value="TreeGrafter"/>
</dbReference>
<feature type="domain" description="Multidrug resistance protein MdtA-like barrel-sandwich hybrid" evidence="9">
    <location>
        <begin position="81"/>
        <end position="223"/>
    </location>
</feature>
<name>A0A1C3VWL5_9HYPH</name>
<comment type="subcellular location">
    <subcellularLocation>
        <location evidence="1">Cell membrane</location>
    </subcellularLocation>
</comment>
<evidence type="ECO:0000259" key="10">
    <source>
        <dbReference type="Pfam" id="PF25944"/>
    </source>
</evidence>
<keyword evidence="7" id="KW-0812">Transmembrane</keyword>
<dbReference type="AlphaFoldDB" id="A0A1C3VWL5"/>
<dbReference type="Gene3D" id="2.40.420.20">
    <property type="match status" value="1"/>
</dbReference>
<dbReference type="PANTHER" id="PTHR30469:SF36">
    <property type="entry name" value="BLL3903 PROTEIN"/>
    <property type="match status" value="1"/>
</dbReference>
<accession>A0A1C3VWL5</accession>
<dbReference type="Proteomes" id="UP000199101">
    <property type="component" value="Unassembled WGS sequence"/>
</dbReference>
<feature type="domain" description="Multidrug resistance protein MdtA-like beta-barrel" evidence="10">
    <location>
        <begin position="227"/>
        <end position="308"/>
    </location>
</feature>
<evidence type="ECO:0000313" key="13">
    <source>
        <dbReference type="Proteomes" id="UP000199101"/>
    </source>
</evidence>
<comment type="similarity">
    <text evidence="2">Belongs to the membrane fusion protein (MFP) (TC 8.A.1) family.</text>
</comment>
<evidence type="ECO:0000256" key="4">
    <source>
        <dbReference type="ARBA" id="ARBA00022475"/>
    </source>
</evidence>
<evidence type="ECO:0000256" key="5">
    <source>
        <dbReference type="ARBA" id="ARBA00022519"/>
    </source>
</evidence>
<evidence type="ECO:0000259" key="8">
    <source>
        <dbReference type="Pfam" id="PF25876"/>
    </source>
</evidence>
<evidence type="ECO:0000256" key="1">
    <source>
        <dbReference type="ARBA" id="ARBA00004236"/>
    </source>
</evidence>
<evidence type="ECO:0000259" key="11">
    <source>
        <dbReference type="Pfam" id="PF25967"/>
    </source>
</evidence>
<dbReference type="GO" id="GO:0015562">
    <property type="term" value="F:efflux transmembrane transporter activity"/>
    <property type="evidence" value="ECO:0007669"/>
    <property type="project" value="TreeGrafter"/>
</dbReference>
<evidence type="ECO:0000256" key="7">
    <source>
        <dbReference type="SAM" id="Phobius"/>
    </source>
</evidence>
<dbReference type="InterPro" id="IPR058624">
    <property type="entry name" value="MdtA-like_HH"/>
</dbReference>
<dbReference type="Pfam" id="PF25917">
    <property type="entry name" value="BSH_RND"/>
    <property type="match status" value="1"/>
</dbReference>
<evidence type="ECO:0000256" key="3">
    <source>
        <dbReference type="ARBA" id="ARBA00022448"/>
    </source>
</evidence>
<evidence type="ECO:0000256" key="6">
    <source>
        <dbReference type="ARBA" id="ARBA00023136"/>
    </source>
</evidence>
<keyword evidence="3" id="KW-0813">Transport</keyword>
<sequence length="400" mass="40830">MDRSRAGSNSSARPFYLLGIGALAVAGAVAGYLVYWPGAGLSKTKASASERAPVPVQTATAAIKDLPVVRSGLGVVSSLTAVDVKVRVDGQLQHIAFAEGQDVKAGDVLATIDPRPYAAAVAQAQADYDKELAQLEQARIDDARAQKLTTTGSGTTQAAQTAAAQVKVMDATAASGKAALDTAKLNLEFATITAPIAGRVGLRQQQEGGILRTTDATGVVTVTQMRPIAVEFTLTQDDLPDLVAGQAKGQLTVSAYSRDGAKHLADGKLSAIDSQVDSSTGMVKLKAVFANDELSLWPGELVTANITLRTDPNSTVVPSSAIQNGQTGPYVFVVKPGNKVSAASVTTGIAYSGLTAVTQGVSSGEIVVTSGQSRLADGTVISTQGPDGKKLAVAGEGAVQ</sequence>
<evidence type="ECO:0000259" key="9">
    <source>
        <dbReference type="Pfam" id="PF25917"/>
    </source>
</evidence>
<dbReference type="Pfam" id="PF25944">
    <property type="entry name" value="Beta-barrel_RND"/>
    <property type="match status" value="1"/>
</dbReference>
<proteinExistence type="inferred from homology"/>
<dbReference type="InterPro" id="IPR006143">
    <property type="entry name" value="RND_pump_MFP"/>
</dbReference>